<feature type="transmembrane region" description="Helical" evidence="5">
    <location>
        <begin position="222"/>
        <end position="240"/>
    </location>
</feature>
<evidence type="ECO:0000313" key="8">
    <source>
        <dbReference type="Proteomes" id="UP000054498"/>
    </source>
</evidence>
<dbReference type="EMBL" id="KK100961">
    <property type="protein sequence ID" value="KIZ02867.1"/>
    <property type="molecule type" value="Genomic_DNA"/>
</dbReference>
<evidence type="ECO:0000313" key="7">
    <source>
        <dbReference type="EMBL" id="KIZ02867.1"/>
    </source>
</evidence>
<evidence type="ECO:0000256" key="4">
    <source>
        <dbReference type="ARBA" id="ARBA00023136"/>
    </source>
</evidence>
<keyword evidence="8" id="KW-1185">Reference proteome</keyword>
<proteinExistence type="predicted"/>
<dbReference type="GeneID" id="25737970"/>
<dbReference type="RefSeq" id="XP_013901886.1">
    <property type="nucleotide sequence ID" value="XM_014046432.1"/>
</dbReference>
<dbReference type="Proteomes" id="UP000054498">
    <property type="component" value="Unassembled WGS sequence"/>
</dbReference>
<dbReference type="SUPFAM" id="SSF103481">
    <property type="entry name" value="Multidrug resistance efflux transporter EmrE"/>
    <property type="match status" value="1"/>
</dbReference>
<sequence>MLLPAFRQLHKQTLERSWTGLLAVGGFFAINIGVNNASLLLVSLSLNQLIRSTVPVVSCLIAVLGEGKAPGLNETLALLMLVVGVFVASFDEVTSRQNLVGVALCLVGTISNGLTASFSTRVMSEKVDALRLTFYASPVACLALLPFHARFEYASLTAYRLQAESSYVGLLLLTCVVALAYNVSHYLVIHVTTPTAMTIVGEMKIVLVLLLSAIMLGEGAIWTFKFVAGGTLAILGFCLYSHERLRAAQLSSVPVIKGVPELTPLLRQPGGGGGAVGMISIGTASGLRLSDKAAADAFGRRPGGPGSGLL</sequence>
<evidence type="ECO:0000259" key="6">
    <source>
        <dbReference type="Pfam" id="PF03151"/>
    </source>
</evidence>
<accession>A0A0D2MR10</accession>
<evidence type="ECO:0000256" key="2">
    <source>
        <dbReference type="ARBA" id="ARBA00022692"/>
    </source>
</evidence>
<dbReference type="InterPro" id="IPR004853">
    <property type="entry name" value="Sugar_P_trans_dom"/>
</dbReference>
<dbReference type="PANTHER" id="PTHR11132">
    <property type="entry name" value="SOLUTE CARRIER FAMILY 35"/>
    <property type="match status" value="1"/>
</dbReference>
<feature type="transmembrane region" description="Helical" evidence="5">
    <location>
        <begin position="167"/>
        <end position="189"/>
    </location>
</feature>
<protein>
    <recommendedName>
        <fullName evidence="6">Sugar phosphate transporter domain-containing protein</fullName>
    </recommendedName>
</protein>
<dbReference type="KEGG" id="mng:MNEG_5093"/>
<name>A0A0D2MR10_9CHLO</name>
<feature type="transmembrane region" description="Helical" evidence="5">
    <location>
        <begin position="21"/>
        <end position="42"/>
    </location>
</feature>
<evidence type="ECO:0000256" key="3">
    <source>
        <dbReference type="ARBA" id="ARBA00022989"/>
    </source>
</evidence>
<feature type="transmembrane region" description="Helical" evidence="5">
    <location>
        <begin position="99"/>
        <end position="118"/>
    </location>
</feature>
<dbReference type="InterPro" id="IPR037185">
    <property type="entry name" value="EmrE-like"/>
</dbReference>
<feature type="transmembrane region" description="Helical" evidence="5">
    <location>
        <begin position="76"/>
        <end position="93"/>
    </location>
</feature>
<feature type="transmembrane region" description="Helical" evidence="5">
    <location>
        <begin position="130"/>
        <end position="147"/>
    </location>
</feature>
<evidence type="ECO:0000256" key="5">
    <source>
        <dbReference type="SAM" id="Phobius"/>
    </source>
</evidence>
<evidence type="ECO:0000256" key="1">
    <source>
        <dbReference type="ARBA" id="ARBA00004141"/>
    </source>
</evidence>
<dbReference type="GO" id="GO:0016020">
    <property type="term" value="C:membrane"/>
    <property type="evidence" value="ECO:0007669"/>
    <property type="project" value="UniProtKB-SubCell"/>
</dbReference>
<keyword evidence="2 5" id="KW-0812">Transmembrane</keyword>
<feature type="domain" description="Sugar phosphate transporter" evidence="6">
    <location>
        <begin position="21"/>
        <end position="241"/>
    </location>
</feature>
<dbReference type="AlphaFoldDB" id="A0A0D2MR10"/>
<gene>
    <name evidence="7" type="ORF">MNEG_5093</name>
</gene>
<keyword evidence="3 5" id="KW-1133">Transmembrane helix</keyword>
<keyword evidence="4 5" id="KW-0472">Membrane</keyword>
<dbReference type="InterPro" id="IPR050186">
    <property type="entry name" value="TPT_transporter"/>
</dbReference>
<reference evidence="7 8" key="1">
    <citation type="journal article" date="2013" name="BMC Genomics">
        <title>Reconstruction of the lipid metabolism for the microalga Monoraphidium neglectum from its genome sequence reveals characteristics suitable for biofuel production.</title>
        <authorList>
            <person name="Bogen C."/>
            <person name="Al-Dilaimi A."/>
            <person name="Albersmeier A."/>
            <person name="Wichmann J."/>
            <person name="Grundmann M."/>
            <person name="Rupp O."/>
            <person name="Lauersen K.J."/>
            <person name="Blifernez-Klassen O."/>
            <person name="Kalinowski J."/>
            <person name="Goesmann A."/>
            <person name="Mussgnug J.H."/>
            <person name="Kruse O."/>
        </authorList>
    </citation>
    <scope>NUCLEOTIDE SEQUENCE [LARGE SCALE GENOMIC DNA]</scope>
    <source>
        <strain evidence="7 8">SAG 48.87</strain>
    </source>
</reference>
<dbReference type="Pfam" id="PF03151">
    <property type="entry name" value="TPT"/>
    <property type="match status" value="1"/>
</dbReference>
<organism evidence="7 8">
    <name type="scientific">Monoraphidium neglectum</name>
    <dbReference type="NCBI Taxonomy" id="145388"/>
    <lineage>
        <taxon>Eukaryota</taxon>
        <taxon>Viridiplantae</taxon>
        <taxon>Chlorophyta</taxon>
        <taxon>core chlorophytes</taxon>
        <taxon>Chlorophyceae</taxon>
        <taxon>CS clade</taxon>
        <taxon>Sphaeropleales</taxon>
        <taxon>Selenastraceae</taxon>
        <taxon>Monoraphidium</taxon>
    </lineage>
</organism>
<dbReference type="OrthoDB" id="10261634at2759"/>
<comment type="subcellular location">
    <subcellularLocation>
        <location evidence="1">Membrane</location>
        <topology evidence="1">Multi-pass membrane protein</topology>
    </subcellularLocation>
</comment>